<evidence type="ECO:0000313" key="2">
    <source>
        <dbReference type="Proteomes" id="UP000284434"/>
    </source>
</evidence>
<sequence>MGTDERYTKSREEKFLQVLAKELNLTYDELCELEPFIEDNTGYDDQIHCKIIRFQGDCEKYRNRIHGLENNQIFLSLDDWYSLQNSVGNFDD</sequence>
<accession>A0A413I428</accession>
<dbReference type="EMBL" id="QSCO01000052">
    <property type="protein sequence ID" value="RGY02119.1"/>
    <property type="molecule type" value="Genomic_DNA"/>
</dbReference>
<comment type="caution">
    <text evidence="1">The sequence shown here is derived from an EMBL/GenBank/DDBJ whole genome shotgun (WGS) entry which is preliminary data.</text>
</comment>
<dbReference type="AlphaFoldDB" id="A0A413I428"/>
<evidence type="ECO:0000313" key="1">
    <source>
        <dbReference type="EMBL" id="RGY02119.1"/>
    </source>
</evidence>
<dbReference type="RefSeq" id="WP_118104977.1">
    <property type="nucleotide sequence ID" value="NZ_QRPC01000015.1"/>
</dbReference>
<reference evidence="1 2" key="1">
    <citation type="submission" date="2018-08" db="EMBL/GenBank/DDBJ databases">
        <title>A genome reference for cultivated species of the human gut microbiota.</title>
        <authorList>
            <person name="Zou Y."/>
            <person name="Xue W."/>
            <person name="Luo G."/>
        </authorList>
    </citation>
    <scope>NUCLEOTIDE SEQUENCE [LARGE SCALE GENOMIC DNA]</scope>
    <source>
        <strain evidence="1 2">OF03-11</strain>
    </source>
</reference>
<dbReference type="Proteomes" id="UP000284434">
    <property type="component" value="Unassembled WGS sequence"/>
</dbReference>
<organism evidence="1 2">
    <name type="scientific">Odoribacter splanchnicus</name>
    <dbReference type="NCBI Taxonomy" id="28118"/>
    <lineage>
        <taxon>Bacteria</taxon>
        <taxon>Pseudomonadati</taxon>
        <taxon>Bacteroidota</taxon>
        <taxon>Bacteroidia</taxon>
        <taxon>Bacteroidales</taxon>
        <taxon>Odoribacteraceae</taxon>
        <taxon>Odoribacter</taxon>
    </lineage>
</organism>
<proteinExistence type="predicted"/>
<name>A0A413I428_9BACT</name>
<gene>
    <name evidence="1" type="ORF">DXA53_19890</name>
</gene>
<protein>
    <submittedName>
        <fullName evidence="1">Uncharacterized protein</fullName>
    </submittedName>
</protein>